<feature type="domain" description="Methylase-associated X1" evidence="1">
    <location>
        <begin position="39"/>
        <end position="146"/>
    </location>
</feature>
<organism evidence="2 3">
    <name type="scientific">Mucilaginibacter myungsuensis</name>
    <dbReference type="NCBI Taxonomy" id="649104"/>
    <lineage>
        <taxon>Bacteria</taxon>
        <taxon>Pseudomonadati</taxon>
        <taxon>Bacteroidota</taxon>
        <taxon>Sphingobacteriia</taxon>
        <taxon>Sphingobacteriales</taxon>
        <taxon>Sphingobacteriaceae</taxon>
        <taxon>Mucilaginibacter</taxon>
    </lineage>
</organism>
<name>A0A929L000_9SPHI</name>
<dbReference type="Proteomes" id="UP000622475">
    <property type="component" value="Unassembled WGS sequence"/>
</dbReference>
<dbReference type="Pfam" id="PF20296">
    <property type="entry name" value="MTaX1"/>
    <property type="match status" value="1"/>
</dbReference>
<dbReference type="InterPro" id="IPR046894">
    <property type="entry name" value="MTaX1"/>
</dbReference>
<protein>
    <recommendedName>
        <fullName evidence="1">Methylase-associated X1 domain-containing protein</fullName>
    </recommendedName>
</protein>
<proteinExistence type="predicted"/>
<comment type="caution">
    <text evidence="2">The sequence shown here is derived from an EMBL/GenBank/DDBJ whole genome shotgun (WGS) entry which is preliminary data.</text>
</comment>
<evidence type="ECO:0000259" key="1">
    <source>
        <dbReference type="Pfam" id="PF20296"/>
    </source>
</evidence>
<keyword evidence="3" id="KW-1185">Reference proteome</keyword>
<dbReference type="RefSeq" id="WP_194112311.1">
    <property type="nucleotide sequence ID" value="NZ_JADFFL010000005.1"/>
</dbReference>
<evidence type="ECO:0000313" key="2">
    <source>
        <dbReference type="EMBL" id="MBE9663083.1"/>
    </source>
</evidence>
<dbReference type="EMBL" id="JADFFL010000005">
    <property type="protein sequence ID" value="MBE9663083.1"/>
    <property type="molecule type" value="Genomic_DNA"/>
</dbReference>
<sequence length="236" mass="27205">MLKLYLKQLRERFIAALEGFSDFEMSEGNPFRLKIADRNFIVFVKSLSPGYFKGSPDVSRIQLPMLRLADGDRRSTFIALGYDENNNSFVAWNPEKLEKRLNVRGNVSLYSRISIQKLPQPEDFNVGILNSGERFLAFHSSLLPVFFKKYQELFKEEVPFFVPFVEKNSIQKQAILTKVTDPSVLSEIMPMLRETRILDTAAKCFDHYSALYPAMSFSDWLAIAKNMHAQLISDQN</sequence>
<dbReference type="AlphaFoldDB" id="A0A929L000"/>
<accession>A0A929L000</accession>
<reference evidence="2" key="1">
    <citation type="submission" date="2020-10" db="EMBL/GenBank/DDBJ databases">
        <title>Mucilaginibacter mali sp. nov., isolated from rhizosphere soil of apple orchard.</title>
        <authorList>
            <person name="Lee J.-S."/>
            <person name="Kim H.S."/>
            <person name="Kim J.-S."/>
        </authorList>
    </citation>
    <scope>NUCLEOTIDE SEQUENCE</scope>
    <source>
        <strain evidence="2">KCTC 22746</strain>
    </source>
</reference>
<gene>
    <name evidence="2" type="ORF">IRJ16_14435</name>
</gene>
<evidence type="ECO:0000313" key="3">
    <source>
        <dbReference type="Proteomes" id="UP000622475"/>
    </source>
</evidence>